<evidence type="ECO:0000313" key="11">
    <source>
        <dbReference type="Proteomes" id="UP000609121"/>
    </source>
</evidence>
<keyword evidence="3" id="KW-1003">Cell membrane</keyword>
<comment type="caution">
    <text evidence="10">The sequence shown here is derived from an EMBL/GenBank/DDBJ whole genome shotgun (WGS) entry which is preliminary data.</text>
</comment>
<feature type="domain" description="ABC transmembrane type-1" evidence="9">
    <location>
        <begin position="87"/>
        <end position="272"/>
    </location>
</feature>
<evidence type="ECO:0000256" key="1">
    <source>
        <dbReference type="ARBA" id="ARBA00004651"/>
    </source>
</evidence>
<reference evidence="10" key="1">
    <citation type="submission" date="2020-09" db="EMBL/GenBank/DDBJ databases">
        <title>A novel bacterium of genus Mangrovicoccus, isolated from South China Sea.</title>
        <authorList>
            <person name="Huang H."/>
            <person name="Mo K."/>
            <person name="Hu Y."/>
        </authorList>
    </citation>
    <scope>NUCLEOTIDE SEQUENCE</scope>
    <source>
        <strain evidence="10">HB182678</strain>
    </source>
</reference>
<accession>A0A8J6Z7Q6</accession>
<dbReference type="SUPFAM" id="SSF161098">
    <property type="entry name" value="MetI-like"/>
    <property type="match status" value="1"/>
</dbReference>
<name>A0A8J6Z7Q6_9RHOB</name>
<dbReference type="CDD" id="cd06261">
    <property type="entry name" value="TM_PBP2"/>
    <property type="match status" value="1"/>
</dbReference>
<evidence type="ECO:0000256" key="8">
    <source>
        <dbReference type="SAM" id="MobiDB-lite"/>
    </source>
</evidence>
<evidence type="ECO:0000256" key="5">
    <source>
        <dbReference type="ARBA" id="ARBA00022989"/>
    </source>
</evidence>
<feature type="transmembrane region" description="Helical" evidence="7">
    <location>
        <begin position="254"/>
        <end position="272"/>
    </location>
</feature>
<dbReference type="Gene3D" id="1.10.3720.10">
    <property type="entry name" value="MetI-like"/>
    <property type="match status" value="1"/>
</dbReference>
<keyword evidence="6 7" id="KW-0472">Membrane</keyword>
<evidence type="ECO:0000313" key="10">
    <source>
        <dbReference type="EMBL" id="MBE3639519.1"/>
    </source>
</evidence>
<evidence type="ECO:0000256" key="6">
    <source>
        <dbReference type="ARBA" id="ARBA00023136"/>
    </source>
</evidence>
<dbReference type="PANTHER" id="PTHR30151:SF41">
    <property type="entry name" value="ABC TRANSPORTER PERMEASE PROTEIN"/>
    <property type="match status" value="1"/>
</dbReference>
<comment type="subcellular location">
    <subcellularLocation>
        <location evidence="1 7">Cell membrane</location>
        <topology evidence="1 7">Multi-pass membrane protein</topology>
    </subcellularLocation>
</comment>
<dbReference type="GO" id="GO:0055085">
    <property type="term" value="P:transmembrane transport"/>
    <property type="evidence" value="ECO:0007669"/>
    <property type="project" value="InterPro"/>
</dbReference>
<dbReference type="InterPro" id="IPR035906">
    <property type="entry name" value="MetI-like_sf"/>
</dbReference>
<dbReference type="InterPro" id="IPR000515">
    <property type="entry name" value="MetI-like"/>
</dbReference>
<dbReference type="AlphaFoldDB" id="A0A8J6Z7Q6"/>
<feature type="transmembrane region" description="Helical" evidence="7">
    <location>
        <begin position="218"/>
        <end position="242"/>
    </location>
</feature>
<dbReference type="GO" id="GO:0005886">
    <property type="term" value="C:plasma membrane"/>
    <property type="evidence" value="ECO:0007669"/>
    <property type="project" value="UniProtKB-SubCell"/>
</dbReference>
<proteinExistence type="inferred from homology"/>
<feature type="transmembrane region" description="Helical" evidence="7">
    <location>
        <begin position="42"/>
        <end position="66"/>
    </location>
</feature>
<dbReference type="Proteomes" id="UP000609121">
    <property type="component" value="Unassembled WGS sequence"/>
</dbReference>
<keyword evidence="2 7" id="KW-0813">Transport</keyword>
<comment type="similarity">
    <text evidence="7">Belongs to the binding-protein-dependent transport system permease family.</text>
</comment>
<keyword evidence="4 7" id="KW-0812">Transmembrane</keyword>
<evidence type="ECO:0000256" key="4">
    <source>
        <dbReference type="ARBA" id="ARBA00022692"/>
    </source>
</evidence>
<feature type="transmembrane region" description="Helical" evidence="7">
    <location>
        <begin position="122"/>
        <end position="145"/>
    </location>
</feature>
<feature type="transmembrane region" description="Helical" evidence="7">
    <location>
        <begin position="86"/>
        <end position="110"/>
    </location>
</feature>
<evidence type="ECO:0000259" key="9">
    <source>
        <dbReference type="PROSITE" id="PS50928"/>
    </source>
</evidence>
<feature type="compositionally biased region" description="Pro residues" evidence="8">
    <location>
        <begin position="15"/>
        <end position="27"/>
    </location>
</feature>
<feature type="region of interest" description="Disordered" evidence="8">
    <location>
        <begin position="1"/>
        <end position="27"/>
    </location>
</feature>
<dbReference type="EMBL" id="JACVXA010000049">
    <property type="protein sequence ID" value="MBE3639519.1"/>
    <property type="molecule type" value="Genomic_DNA"/>
</dbReference>
<evidence type="ECO:0000256" key="3">
    <source>
        <dbReference type="ARBA" id="ARBA00022475"/>
    </source>
</evidence>
<evidence type="ECO:0000256" key="2">
    <source>
        <dbReference type="ARBA" id="ARBA00022448"/>
    </source>
</evidence>
<dbReference type="PROSITE" id="PS50928">
    <property type="entry name" value="ABC_TM1"/>
    <property type="match status" value="1"/>
</dbReference>
<evidence type="ECO:0000256" key="7">
    <source>
        <dbReference type="RuleBase" id="RU363032"/>
    </source>
</evidence>
<gene>
    <name evidence="10" type="ORF">ICN82_15055</name>
</gene>
<sequence>MRNPRRPGLAEQSPAPSPDIPPAPPARPGRLARNLREAGPTVAAGLAFIAIWEITVHALGVSKFVLPPPTMIAASMIRDFPYLMQALAYTAGITVAAFLAAVVSGILGGLLLTQHKDVERMLWPYAIALQVTPMVAIAPLVIIWVGLDRVWLGLMILAWLVAFFPMLANTVQGLKSADRGLQDVMSLYQASRWQRFRHLQLPAALPYILTGARISSSLAVIGGVVAEFVAGSGASTGLAWVIVESGTMLDVPRMFAALFILSIFGLAIWWLTSLVQARLLSRWHESELGGER</sequence>
<keyword evidence="11" id="KW-1185">Reference proteome</keyword>
<feature type="transmembrane region" description="Helical" evidence="7">
    <location>
        <begin position="151"/>
        <end position="171"/>
    </location>
</feature>
<organism evidence="10 11">
    <name type="scientific">Mangrovicoccus algicola</name>
    <dbReference type="NCBI Taxonomy" id="2771008"/>
    <lineage>
        <taxon>Bacteria</taxon>
        <taxon>Pseudomonadati</taxon>
        <taxon>Pseudomonadota</taxon>
        <taxon>Alphaproteobacteria</taxon>
        <taxon>Rhodobacterales</taxon>
        <taxon>Paracoccaceae</taxon>
        <taxon>Mangrovicoccus</taxon>
    </lineage>
</organism>
<keyword evidence="5 7" id="KW-1133">Transmembrane helix</keyword>
<dbReference type="Pfam" id="PF00528">
    <property type="entry name" value="BPD_transp_1"/>
    <property type="match status" value="1"/>
</dbReference>
<protein>
    <submittedName>
        <fullName evidence="10">ABC transporter permease</fullName>
    </submittedName>
</protein>
<dbReference type="PANTHER" id="PTHR30151">
    <property type="entry name" value="ALKANE SULFONATE ABC TRANSPORTER-RELATED, MEMBRANE SUBUNIT"/>
    <property type="match status" value="1"/>
</dbReference>